<dbReference type="Proteomes" id="UP000195557">
    <property type="component" value="Unassembled WGS sequence"/>
</dbReference>
<evidence type="ECO:0000313" key="2">
    <source>
        <dbReference type="EMBL" id="OUS43760.1"/>
    </source>
</evidence>
<feature type="region of interest" description="Disordered" evidence="1">
    <location>
        <begin position="1"/>
        <end position="52"/>
    </location>
</feature>
<feature type="compositionally biased region" description="Basic and acidic residues" evidence="1">
    <location>
        <begin position="8"/>
        <end position="27"/>
    </location>
</feature>
<dbReference type="EMBL" id="KZ155826">
    <property type="protein sequence ID" value="OUS43760.1"/>
    <property type="molecule type" value="Genomic_DNA"/>
</dbReference>
<feature type="non-terminal residue" evidence="2">
    <location>
        <position position="137"/>
    </location>
</feature>
<name>A0A1Y5I2P7_OSTTA</name>
<reference evidence="2" key="1">
    <citation type="submission" date="2017-04" db="EMBL/GenBank/DDBJ databases">
        <title>Population genomics of picophytoplankton unveils novel chromosome hypervariability.</title>
        <authorList>
            <consortium name="DOE Joint Genome Institute"/>
            <person name="Blanc-Mathieu R."/>
            <person name="Krasovec M."/>
            <person name="Hebrard M."/>
            <person name="Yau S."/>
            <person name="Desgranges E."/>
            <person name="Martin J."/>
            <person name="Schackwitz W."/>
            <person name="Kuo A."/>
            <person name="Salin G."/>
            <person name="Donnadieu C."/>
            <person name="Desdevises Y."/>
            <person name="Sanchez-Ferandin S."/>
            <person name="Moreau H."/>
            <person name="Rivals E."/>
            <person name="Grigoriev I.V."/>
            <person name="Grimsley N."/>
            <person name="Eyre-Walker A."/>
            <person name="Piganeau G."/>
        </authorList>
    </citation>
    <scope>NUCLEOTIDE SEQUENCE [LARGE SCALE GENOMIC DNA]</scope>
    <source>
        <strain evidence="2">RCC 1115</strain>
    </source>
</reference>
<dbReference type="AlphaFoldDB" id="A0A1Y5I2P7"/>
<accession>A0A1Y5I2P7</accession>
<gene>
    <name evidence="2" type="ORF">BE221DRAFT_54893</name>
</gene>
<proteinExistence type="predicted"/>
<sequence>MVSARAELGGETRGREIRGCARRRADGDGDDDDDERRTSTSPRYDDNDEEGETREALLDGLEVFALASAVAVKARAATVERDAYRAAQRTGQTLPPRALTSAWVDVPLYAAVIAGTVLRRIRRAREEGSVSVLADRA</sequence>
<evidence type="ECO:0000256" key="1">
    <source>
        <dbReference type="SAM" id="MobiDB-lite"/>
    </source>
</evidence>
<organism evidence="2">
    <name type="scientific">Ostreococcus tauri</name>
    <name type="common">Marine green alga</name>
    <dbReference type="NCBI Taxonomy" id="70448"/>
    <lineage>
        <taxon>Eukaryota</taxon>
        <taxon>Viridiplantae</taxon>
        <taxon>Chlorophyta</taxon>
        <taxon>Mamiellophyceae</taxon>
        <taxon>Mamiellales</taxon>
        <taxon>Bathycoccaceae</taxon>
        <taxon>Ostreococcus</taxon>
    </lineage>
</organism>
<protein>
    <submittedName>
        <fullName evidence="2">Uncharacterized protein</fullName>
    </submittedName>
</protein>